<protein>
    <submittedName>
        <fullName evidence="2">Uncharacterized protein</fullName>
    </submittedName>
</protein>
<feature type="region of interest" description="Disordered" evidence="1">
    <location>
        <begin position="97"/>
        <end position="167"/>
    </location>
</feature>
<evidence type="ECO:0000256" key="1">
    <source>
        <dbReference type="SAM" id="MobiDB-lite"/>
    </source>
</evidence>
<organism evidence="2 3">
    <name type="scientific">Beauveria bassiana D1-5</name>
    <dbReference type="NCBI Taxonomy" id="1245745"/>
    <lineage>
        <taxon>Eukaryota</taxon>
        <taxon>Fungi</taxon>
        <taxon>Dikarya</taxon>
        <taxon>Ascomycota</taxon>
        <taxon>Pezizomycotina</taxon>
        <taxon>Sordariomycetes</taxon>
        <taxon>Hypocreomycetidae</taxon>
        <taxon>Hypocreales</taxon>
        <taxon>Cordycipitaceae</taxon>
        <taxon>Beauveria</taxon>
    </lineage>
</organism>
<accession>A0A0A2V8C7</accession>
<comment type="caution">
    <text evidence="2">The sequence shown here is derived from an EMBL/GenBank/DDBJ whole genome shotgun (WGS) entry which is preliminary data.</text>
</comment>
<dbReference type="HOGENOM" id="CLU_1366023_0_0_1"/>
<dbReference type="AlphaFoldDB" id="A0A0A2V8C7"/>
<reference evidence="2 3" key="1">
    <citation type="submission" date="2012-10" db="EMBL/GenBank/DDBJ databases">
        <title>Genome sequencing and analysis of entomopathogenic fungi Beauveria bassiana D1-5.</title>
        <authorList>
            <person name="Li Q."/>
            <person name="Wang L."/>
            <person name="Zhang Z."/>
            <person name="Wang Q."/>
            <person name="Ren J."/>
            <person name="Wang M."/>
            <person name="Xu W."/>
            <person name="Wang J."/>
            <person name="Lu Y."/>
            <person name="Du Q."/>
            <person name="Sun Z."/>
        </authorList>
    </citation>
    <scope>NUCLEOTIDE SEQUENCE [LARGE SCALE GENOMIC DNA]</scope>
    <source>
        <strain evidence="2 3">D1-5</strain>
    </source>
</reference>
<evidence type="ECO:0000313" key="2">
    <source>
        <dbReference type="EMBL" id="KGQ03743.1"/>
    </source>
</evidence>
<feature type="region of interest" description="Disordered" evidence="1">
    <location>
        <begin position="20"/>
        <end position="78"/>
    </location>
</feature>
<feature type="compositionally biased region" description="Basic residues" evidence="1">
    <location>
        <begin position="44"/>
        <end position="55"/>
    </location>
</feature>
<feature type="compositionally biased region" description="Basic residues" evidence="1">
    <location>
        <begin position="133"/>
        <end position="149"/>
    </location>
</feature>
<proteinExistence type="predicted"/>
<feature type="compositionally biased region" description="Low complexity" evidence="1">
    <location>
        <begin position="119"/>
        <end position="132"/>
    </location>
</feature>
<feature type="region of interest" description="Disordered" evidence="1">
    <location>
        <begin position="181"/>
        <end position="200"/>
    </location>
</feature>
<name>A0A0A2V8C7_BEABA</name>
<dbReference type="Proteomes" id="UP000030106">
    <property type="component" value="Unassembled WGS sequence"/>
</dbReference>
<feature type="compositionally biased region" description="Low complexity" evidence="1">
    <location>
        <begin position="97"/>
        <end position="111"/>
    </location>
</feature>
<evidence type="ECO:0000313" key="3">
    <source>
        <dbReference type="Proteomes" id="UP000030106"/>
    </source>
</evidence>
<gene>
    <name evidence="2" type="ORF">BBAD15_g11034</name>
</gene>
<sequence>MQLQLIFTTSHGLTLLTKEQKPSTELSHHYAHHTTPSPNPAALTHHHRIHRHHAAPAHARPASPGPCARPPAPLPLAPHRAPARSALVLFPLRRAAPRPAARPPAGGSLHPGHARLGARRAAPLPGGPVSAPARRRRAAAGAAPRRRAGAAHAVAARARRGELAGDARAWCADARERGELLCGRGDEVHSDGKDSRYSGE</sequence>
<feature type="compositionally biased region" description="Pro residues" evidence="1">
    <location>
        <begin position="63"/>
        <end position="76"/>
    </location>
</feature>
<dbReference type="EMBL" id="ANFO01001171">
    <property type="protein sequence ID" value="KGQ03743.1"/>
    <property type="molecule type" value="Genomic_DNA"/>
</dbReference>